<keyword evidence="2" id="KW-1133">Transmembrane helix</keyword>
<keyword evidence="2" id="KW-0812">Transmembrane</keyword>
<keyword evidence="2" id="KW-0472">Membrane</keyword>
<feature type="compositionally biased region" description="Basic and acidic residues" evidence="1">
    <location>
        <begin position="129"/>
        <end position="156"/>
    </location>
</feature>
<evidence type="ECO:0008006" key="5">
    <source>
        <dbReference type="Google" id="ProtNLM"/>
    </source>
</evidence>
<dbReference type="Proteomes" id="UP000518206">
    <property type="component" value="Unassembled WGS sequence"/>
</dbReference>
<dbReference type="InterPro" id="IPR025323">
    <property type="entry name" value="DUF4229"/>
</dbReference>
<name>A0A7W4UDZ1_9CELL</name>
<evidence type="ECO:0000256" key="1">
    <source>
        <dbReference type="SAM" id="MobiDB-lite"/>
    </source>
</evidence>
<proteinExistence type="predicted"/>
<organism evidence="3 4">
    <name type="scientific">Cellulomonas cellasea</name>
    <dbReference type="NCBI Taxonomy" id="43670"/>
    <lineage>
        <taxon>Bacteria</taxon>
        <taxon>Bacillati</taxon>
        <taxon>Actinomycetota</taxon>
        <taxon>Actinomycetes</taxon>
        <taxon>Micrococcales</taxon>
        <taxon>Cellulomonadaceae</taxon>
        <taxon>Cellulomonas</taxon>
    </lineage>
</organism>
<dbReference type="EMBL" id="JACHVX010000002">
    <property type="protein sequence ID" value="MBB2922455.1"/>
    <property type="molecule type" value="Genomic_DNA"/>
</dbReference>
<evidence type="ECO:0000313" key="3">
    <source>
        <dbReference type="EMBL" id="MBB2922455.1"/>
    </source>
</evidence>
<feature type="compositionally biased region" description="Low complexity" evidence="1">
    <location>
        <begin position="92"/>
        <end position="113"/>
    </location>
</feature>
<evidence type="ECO:0000313" key="4">
    <source>
        <dbReference type="Proteomes" id="UP000518206"/>
    </source>
</evidence>
<dbReference type="AlphaFoldDB" id="A0A7W4UDZ1"/>
<gene>
    <name evidence="3" type="ORF">FHR80_001367</name>
</gene>
<reference evidence="3 4" key="1">
    <citation type="submission" date="2020-08" db="EMBL/GenBank/DDBJ databases">
        <title>The Agave Microbiome: Exploring the role of microbial communities in plant adaptations to desert environments.</title>
        <authorList>
            <person name="Partida-Martinez L.P."/>
        </authorList>
    </citation>
    <scope>NUCLEOTIDE SEQUENCE [LARGE SCALE GENOMIC DNA]</scope>
    <source>
        <strain evidence="3 4">RAS26</strain>
    </source>
</reference>
<feature type="transmembrane region" description="Helical" evidence="2">
    <location>
        <begin position="29"/>
        <end position="47"/>
    </location>
</feature>
<protein>
    <recommendedName>
        <fullName evidence="5">DUF4229 domain-containing protein</fullName>
    </recommendedName>
</protein>
<accession>A0A7W4UDZ1</accession>
<comment type="caution">
    <text evidence="3">The sequence shown here is derived from an EMBL/GenBank/DDBJ whole genome shotgun (WGS) entry which is preliminary data.</text>
</comment>
<dbReference type="Pfam" id="PF14012">
    <property type="entry name" value="DUF4229"/>
    <property type="match status" value="1"/>
</dbReference>
<sequence>MRVLTYSLMRLGLLGACFAGLYWAGAGLWVAFVVATFLAWGLSYVLLAGPRDAAALEIAERAQARAARSGRTQRELDDDAAEDAAVDAALAATGPGVPGVPVAARPVGAGAAASEREADAEQDAVAELEQPRAGEHGHERDAARAHDHGERQDPRR</sequence>
<reference evidence="3 4" key="2">
    <citation type="submission" date="2020-08" db="EMBL/GenBank/DDBJ databases">
        <authorList>
            <person name="Partida-Martinez L."/>
            <person name="Huntemann M."/>
            <person name="Clum A."/>
            <person name="Wang J."/>
            <person name="Palaniappan K."/>
            <person name="Ritter S."/>
            <person name="Chen I.-M."/>
            <person name="Stamatis D."/>
            <person name="Reddy T."/>
            <person name="O'Malley R."/>
            <person name="Daum C."/>
            <person name="Shapiro N."/>
            <person name="Ivanova N."/>
            <person name="Kyrpides N."/>
            <person name="Woyke T."/>
        </authorList>
    </citation>
    <scope>NUCLEOTIDE SEQUENCE [LARGE SCALE GENOMIC DNA]</scope>
    <source>
        <strain evidence="3 4">RAS26</strain>
    </source>
</reference>
<feature type="region of interest" description="Disordered" evidence="1">
    <location>
        <begin position="92"/>
        <end position="156"/>
    </location>
</feature>
<evidence type="ECO:0000256" key="2">
    <source>
        <dbReference type="SAM" id="Phobius"/>
    </source>
</evidence>